<accession>A0A101QJS1</accession>
<dbReference type="AlphaFoldDB" id="A0A101QJS1"/>
<organism evidence="2 3">
    <name type="scientific">Streptomyces corchorusii</name>
    <name type="common">Streptomyces chibaensis</name>
    <dbReference type="NCBI Taxonomy" id="1903"/>
    <lineage>
        <taxon>Bacteria</taxon>
        <taxon>Bacillati</taxon>
        <taxon>Actinomycetota</taxon>
        <taxon>Actinomycetes</taxon>
        <taxon>Kitasatosporales</taxon>
        <taxon>Streptomycetaceae</taxon>
        <taxon>Streptomyces</taxon>
    </lineage>
</organism>
<reference evidence="2 3" key="1">
    <citation type="submission" date="2015-10" db="EMBL/GenBank/DDBJ databases">
        <title>Draft genome sequence of Streptomyces corchorusii DSM 40340, type strain for the species Streptomyces corchorusii.</title>
        <authorList>
            <person name="Ruckert C."/>
            <person name="Winkler A."/>
            <person name="Kalinowski J."/>
            <person name="Kampfer P."/>
            <person name="Glaeser S."/>
        </authorList>
    </citation>
    <scope>NUCLEOTIDE SEQUENCE [LARGE SCALE GENOMIC DNA]</scope>
    <source>
        <strain evidence="2 3">DSM 40340</strain>
    </source>
</reference>
<proteinExistence type="predicted"/>
<comment type="caution">
    <text evidence="2">The sequence shown here is derived from an EMBL/GenBank/DDBJ whole genome shotgun (WGS) entry which is preliminary data.</text>
</comment>
<gene>
    <name evidence="2" type="ORF">AQJ11_08860</name>
</gene>
<feature type="region of interest" description="Disordered" evidence="1">
    <location>
        <begin position="1"/>
        <end position="43"/>
    </location>
</feature>
<protein>
    <submittedName>
        <fullName evidence="2">Uncharacterized protein</fullName>
    </submittedName>
</protein>
<dbReference type="EMBL" id="LMWP01000007">
    <property type="protein sequence ID" value="KUN31220.1"/>
    <property type="molecule type" value="Genomic_DNA"/>
</dbReference>
<evidence type="ECO:0000313" key="2">
    <source>
        <dbReference type="EMBL" id="KUN31220.1"/>
    </source>
</evidence>
<keyword evidence="3" id="KW-1185">Reference proteome</keyword>
<dbReference type="Proteomes" id="UP000053398">
    <property type="component" value="Unassembled WGS sequence"/>
</dbReference>
<sequence>MHLPANRCPPTTDVPFPANRRSPDGRRTAPANRSAHGRRGRDPVAFVRSARPARPPSAHTPEAWALPPVLAAPRPAGRFKPIEVNCGGPRAVPVYTAEGLPVRLVRR</sequence>
<name>A0A101QJS1_STRCK</name>
<evidence type="ECO:0000313" key="3">
    <source>
        <dbReference type="Proteomes" id="UP000053398"/>
    </source>
</evidence>
<evidence type="ECO:0000256" key="1">
    <source>
        <dbReference type="SAM" id="MobiDB-lite"/>
    </source>
</evidence>